<dbReference type="PANTHER" id="PTHR16026">
    <property type="entry name" value="CARTILAGE ACIDIC PROTEIN 1"/>
    <property type="match status" value="1"/>
</dbReference>
<dbReference type="InterPro" id="IPR011519">
    <property type="entry name" value="UnbV_ASPIC"/>
</dbReference>
<dbReference type="SUPFAM" id="SSF69318">
    <property type="entry name" value="Integrin alpha N-terminal domain"/>
    <property type="match status" value="3"/>
</dbReference>
<evidence type="ECO:0000313" key="3">
    <source>
        <dbReference type="EMBL" id="PJJ74763.1"/>
    </source>
</evidence>
<name>A0A2M9CS86_9BACT</name>
<accession>A0A2M9CS86</accession>
<comment type="caution">
    <text evidence="3">The sequence shown here is derived from an EMBL/GenBank/DDBJ whole genome shotgun (WGS) entry which is preliminary data.</text>
</comment>
<dbReference type="InterPro" id="IPR013517">
    <property type="entry name" value="FG-GAP"/>
</dbReference>
<dbReference type="Proteomes" id="UP000230000">
    <property type="component" value="Unassembled WGS sequence"/>
</dbReference>
<dbReference type="InterPro" id="IPR028994">
    <property type="entry name" value="Integrin_alpha_N"/>
</dbReference>
<dbReference type="PANTHER" id="PTHR16026:SF0">
    <property type="entry name" value="CARTILAGE ACIDIC PROTEIN 1"/>
    <property type="match status" value="1"/>
</dbReference>
<dbReference type="Pfam" id="PF07593">
    <property type="entry name" value="UnbV_ASPIC"/>
    <property type="match status" value="1"/>
</dbReference>
<evidence type="ECO:0000259" key="2">
    <source>
        <dbReference type="Pfam" id="PF07593"/>
    </source>
</evidence>
<dbReference type="Gene3D" id="2.130.10.130">
    <property type="entry name" value="Integrin alpha, N-terminal"/>
    <property type="match status" value="5"/>
</dbReference>
<dbReference type="EMBL" id="PGFG01000001">
    <property type="protein sequence ID" value="PJJ74763.1"/>
    <property type="molecule type" value="Genomic_DNA"/>
</dbReference>
<proteinExistence type="predicted"/>
<protein>
    <submittedName>
        <fullName evidence="3">VCBS repeat protein</fullName>
    </submittedName>
</protein>
<dbReference type="InterPro" id="IPR027039">
    <property type="entry name" value="Crtac1"/>
</dbReference>
<dbReference type="RefSeq" id="WP_100313457.1">
    <property type="nucleotide sequence ID" value="NZ_PGFG01000001.1"/>
</dbReference>
<gene>
    <name evidence="3" type="ORF">BXY57_0325</name>
</gene>
<evidence type="ECO:0000256" key="1">
    <source>
        <dbReference type="ARBA" id="ARBA00022729"/>
    </source>
</evidence>
<reference evidence="3 4" key="1">
    <citation type="submission" date="2017-11" db="EMBL/GenBank/DDBJ databases">
        <title>Genomic Encyclopedia of Archaeal and Bacterial Type Strains, Phase II (KMG-II): From Individual Species to Whole Genera.</title>
        <authorList>
            <person name="Goeker M."/>
        </authorList>
    </citation>
    <scope>NUCLEOTIDE SEQUENCE [LARGE SCALE GENOMIC DNA]</scope>
    <source>
        <strain evidence="3 4">DSM 27268</strain>
    </source>
</reference>
<keyword evidence="4" id="KW-1185">Reference proteome</keyword>
<dbReference type="AlphaFoldDB" id="A0A2M9CS86"/>
<organism evidence="3 4">
    <name type="scientific">Thermoflavifilum aggregans</name>
    <dbReference type="NCBI Taxonomy" id="454188"/>
    <lineage>
        <taxon>Bacteria</taxon>
        <taxon>Pseudomonadati</taxon>
        <taxon>Bacteroidota</taxon>
        <taxon>Chitinophagia</taxon>
        <taxon>Chitinophagales</taxon>
        <taxon>Chitinophagaceae</taxon>
        <taxon>Thermoflavifilum</taxon>
    </lineage>
</organism>
<feature type="domain" description="ASPIC/UnbV" evidence="2">
    <location>
        <begin position="524"/>
        <end position="591"/>
    </location>
</feature>
<dbReference type="OrthoDB" id="600363at2"/>
<dbReference type="Pfam" id="PF13517">
    <property type="entry name" value="FG-GAP_3"/>
    <property type="match status" value="4"/>
</dbReference>
<evidence type="ECO:0000313" key="4">
    <source>
        <dbReference type="Proteomes" id="UP000230000"/>
    </source>
</evidence>
<keyword evidence="1" id="KW-0732">Signal</keyword>
<sequence>MLSGHILKSILLPFATCCLFLVACSRSEKLFIALKPDQTGIDFVNEVHDSSDMNILDYMYYYNGGGVALGDINNDGLDDILLTSNKHGIRLYENEGHMHFKDITRQAGLETDASWITGAVMADVNGDGWLDIYVCVVSGYQGLQGHNLLFINQHNGTFKEESAAYGLDFRGFCTQASFFDYDHDGDLDLFLVCHAVHSAETYGDTSLRSHFSEVSGGHLFRNDHGHFVEVTRQAGIIASPISYGLSAIVGDFNNDGWDDIYEGNDFQENDYYYINNHDGTFTEMNSKAFGHESKSTMGSDAADINHDGWLDLVTLDMLPEDEKILKSTANDDPYEMALYKMKLGYSPQYTRNMLQLNTYGGKYFSEIGLMAGIAATDWSWSPLIADFNNDGIPDLFVSAGIWRRANDLDYIRFIANTQVAKSLSDTRLLDQEAIQHMPQGPVHNFIFEGTDHLLFIDRSSQWGMNQPGFSNGAAYADLDNDGDLDLVVNNLNEPAVIYKNQTREKYHAHYLRIKCAGSDSNRFGIGAKVILKYHGKFQYAYIQPTRGFESATDPTLFFGLGKDTIVDSLQVIWPRGEKQVLRHVHADQILTLYQNQARDSGPEWLPQMRENQFLFTNYTDSLSSVQFIHRGDPSFIDFARQPFIPHMVSTDAPKVAVGDVNGDGLEDFYVCGGKFQAGALYIQKPDGQFVLSDQPAFQQDSLCIDQDAVFVDVNHDGYPDLYVVSGGGEFYDGMKPLLDRIYLNDGRGHFIKDTAALPPMYVNKSCVRICDLNQDGYPDLFVGGRVHALDYGQIPRSYLLINDGKGHFRDATDQIAPGLSHVGLVTDAIWTDFNGDGKPDLIVVGEWMPISFFENDGHGHLKNVTQNMGMEHTNGWWQCIVPADLDGDGKTDYLVGNYGMNTKFHPTEKNPVKLYIVPSSQQSTDVTILTYAQNGHDYPLVGKDVFDQQFPERMKKKFPAYHDFAGQTIQDILGLALQHARVWHAYTFQSVWLHNLGNGKFEILPLPVEAQVAPIRTFDVGDFNHDGHPDVLVGGNFYGVLPAEGRYDANDGIVLLGDGKGHFRAAWPWQTGFFVNGEVRDIKTLHMKNDSLIMVARYDQRLLFFKNK</sequence>